<evidence type="ECO:0000256" key="7">
    <source>
        <dbReference type="ARBA" id="ARBA00022519"/>
    </source>
</evidence>
<keyword evidence="11 12" id="KW-0472">Membrane</keyword>
<organism evidence="14 15">
    <name type="scientific">Balneatrix alpica</name>
    <dbReference type="NCBI Taxonomy" id="75684"/>
    <lineage>
        <taxon>Bacteria</taxon>
        <taxon>Pseudomonadati</taxon>
        <taxon>Pseudomonadota</taxon>
        <taxon>Gammaproteobacteria</taxon>
        <taxon>Oceanospirillales</taxon>
        <taxon>Balneatrichaceae</taxon>
        <taxon>Balneatrix</taxon>
    </lineage>
</organism>
<comment type="subcellular location">
    <subcellularLocation>
        <location evidence="2">Cell inner membrane</location>
        <topology evidence="2">Multi-pass membrane protein</topology>
    </subcellularLocation>
</comment>
<keyword evidence="8 13" id="KW-0812">Transmembrane</keyword>
<evidence type="ECO:0000313" key="15">
    <source>
        <dbReference type="Proteomes" id="UP001589628"/>
    </source>
</evidence>
<evidence type="ECO:0000256" key="5">
    <source>
        <dbReference type="ARBA" id="ARBA00022448"/>
    </source>
</evidence>
<proteinExistence type="inferred from homology"/>
<evidence type="ECO:0000256" key="9">
    <source>
        <dbReference type="ARBA" id="ARBA00022748"/>
    </source>
</evidence>
<dbReference type="Pfam" id="PF03379">
    <property type="entry name" value="CcmB"/>
    <property type="match status" value="1"/>
</dbReference>
<evidence type="ECO:0000256" key="3">
    <source>
        <dbReference type="ARBA" id="ARBA00010544"/>
    </source>
</evidence>
<feature type="transmembrane region" description="Helical" evidence="13">
    <location>
        <begin position="139"/>
        <end position="166"/>
    </location>
</feature>
<gene>
    <name evidence="14" type="primary">ccmB</name>
    <name evidence="14" type="ORF">ACFFLH_14035</name>
</gene>
<evidence type="ECO:0000256" key="12">
    <source>
        <dbReference type="PIRNR" id="PIRNR002764"/>
    </source>
</evidence>
<dbReference type="InterPro" id="IPR003544">
    <property type="entry name" value="Cyt_c_biogenesis_CcmB"/>
</dbReference>
<evidence type="ECO:0000256" key="4">
    <source>
        <dbReference type="ARBA" id="ARBA00016452"/>
    </source>
</evidence>
<dbReference type="PIRSF" id="PIRSF002764">
    <property type="entry name" value="CcmB"/>
    <property type="match status" value="1"/>
</dbReference>
<sequence length="235" mass="24895">MTEASEKGPQGSWWRGWWCLLQRDLTLAMRNRLEWLNPLMFFVMVVTLFPLAVSPEPKFLAQLAPGILWVAALLATLLSMDMVFKGDFDEGALEQLLVSELPLAWLVTAKVVAYWLVTGLPLTLAAPVLALMLNLPEQAYSALALSLLLGTPTLCLLGAIGAALVVGLKRGGILLSLIILPLYIPVLVFGAGSVTAASAGMAITGQLAVLAALLVLALTLAPWAIAAALRISANG</sequence>
<feature type="transmembrane region" description="Helical" evidence="13">
    <location>
        <begin position="35"/>
        <end position="53"/>
    </location>
</feature>
<dbReference type="PRINTS" id="PR01414">
    <property type="entry name" value="CCMBBIOGNSIS"/>
</dbReference>
<comment type="function">
    <text evidence="1 12">Required for the export of heme to the periplasm for the biogenesis of c-type cytochromes.</text>
</comment>
<protein>
    <recommendedName>
        <fullName evidence="4 12">Heme exporter protein B</fullName>
    </recommendedName>
</protein>
<feature type="transmembrane region" description="Helical" evidence="13">
    <location>
        <begin position="207"/>
        <end position="229"/>
    </location>
</feature>
<keyword evidence="10 13" id="KW-1133">Transmembrane helix</keyword>
<dbReference type="Proteomes" id="UP001589628">
    <property type="component" value="Unassembled WGS sequence"/>
</dbReference>
<evidence type="ECO:0000256" key="2">
    <source>
        <dbReference type="ARBA" id="ARBA00004429"/>
    </source>
</evidence>
<keyword evidence="9 12" id="KW-0201">Cytochrome c-type biogenesis</keyword>
<dbReference type="EMBL" id="JBHLZN010000005">
    <property type="protein sequence ID" value="MFB9887536.1"/>
    <property type="molecule type" value="Genomic_DNA"/>
</dbReference>
<evidence type="ECO:0000256" key="6">
    <source>
        <dbReference type="ARBA" id="ARBA00022475"/>
    </source>
</evidence>
<evidence type="ECO:0000256" key="1">
    <source>
        <dbReference type="ARBA" id="ARBA00002442"/>
    </source>
</evidence>
<keyword evidence="5 12" id="KW-0813">Transport</keyword>
<accession>A0ABV5ZH98</accession>
<comment type="caution">
    <text evidence="14">The sequence shown here is derived from an EMBL/GenBank/DDBJ whole genome shotgun (WGS) entry which is preliminary data.</text>
</comment>
<keyword evidence="6 12" id="KW-1003">Cell membrane</keyword>
<evidence type="ECO:0000313" key="14">
    <source>
        <dbReference type="EMBL" id="MFB9887536.1"/>
    </source>
</evidence>
<evidence type="ECO:0000256" key="8">
    <source>
        <dbReference type="ARBA" id="ARBA00022692"/>
    </source>
</evidence>
<feature type="transmembrane region" description="Helical" evidence="13">
    <location>
        <begin position="173"/>
        <end position="195"/>
    </location>
</feature>
<name>A0ABV5ZH98_9GAMM</name>
<feature type="transmembrane region" description="Helical" evidence="13">
    <location>
        <begin position="59"/>
        <end position="78"/>
    </location>
</feature>
<dbReference type="PANTHER" id="PTHR30070:SF1">
    <property type="entry name" value="CYTOCHROME C BIOGENESIS B-RELATED"/>
    <property type="match status" value="1"/>
</dbReference>
<dbReference type="RefSeq" id="WP_376836808.1">
    <property type="nucleotide sequence ID" value="NZ_JBHLZN010000005.1"/>
</dbReference>
<evidence type="ECO:0000256" key="10">
    <source>
        <dbReference type="ARBA" id="ARBA00022989"/>
    </source>
</evidence>
<keyword evidence="15" id="KW-1185">Reference proteome</keyword>
<evidence type="ECO:0000256" key="13">
    <source>
        <dbReference type="SAM" id="Phobius"/>
    </source>
</evidence>
<reference evidence="14 15" key="1">
    <citation type="submission" date="2024-09" db="EMBL/GenBank/DDBJ databases">
        <authorList>
            <person name="Sun Q."/>
            <person name="Mori K."/>
        </authorList>
    </citation>
    <scope>NUCLEOTIDE SEQUENCE [LARGE SCALE GENOMIC DNA]</scope>
    <source>
        <strain evidence="14 15">ATCC 51285</strain>
    </source>
</reference>
<feature type="transmembrane region" description="Helical" evidence="13">
    <location>
        <begin position="111"/>
        <end position="133"/>
    </location>
</feature>
<dbReference type="InterPro" id="IPR026031">
    <property type="entry name" value="Cyt_c_CcmB_bac"/>
</dbReference>
<evidence type="ECO:0000256" key="11">
    <source>
        <dbReference type="ARBA" id="ARBA00023136"/>
    </source>
</evidence>
<dbReference type="PANTHER" id="PTHR30070">
    <property type="entry name" value="HEME EXPORTER PROTEIN B"/>
    <property type="match status" value="1"/>
</dbReference>
<keyword evidence="7 12" id="KW-0997">Cell inner membrane</keyword>
<comment type="similarity">
    <text evidence="3 12">Belongs to the CcmB/CycW/HelB family.</text>
</comment>
<dbReference type="NCBIfam" id="TIGR01190">
    <property type="entry name" value="ccmB"/>
    <property type="match status" value="1"/>
</dbReference>